<keyword evidence="2" id="KW-1133">Transmembrane helix</keyword>
<feature type="transmembrane region" description="Helical" evidence="2">
    <location>
        <begin position="571"/>
        <end position="591"/>
    </location>
</feature>
<sequence>MRYCPTCGHEVGDTQKFCPECSTKLVGASAPMAEPPADVSNAVPRRPGPGWALQGDDAGLDDVDDFFSSYRRKGPSGQTSQVADDDDVVFPTRRSRRRFQPDLGYESAPLPAAPQPEAPRPAVPGASDTEPPRYRDEIDDEREGIDDPAPEPKPAYDPSLPAFDPELDLTRPAPIMYEAKQPEPVAAPQADEAQVPHWFEELDQPEDASPERDAPAAPVPRSPRAEAAPARPQPPQWPAQPEQDGAGAEGRDFEEVLSGGEPGTETSDQPIVARDFERTGIVHVPRLDDGRTPAPTGEADVERGSQPASQRPAGDEAWQAPRTGQGPAVAPLPEQRGGDASRGAAPSPFQPPADAQQRGDSATPHQPDRPTSPADAPQPGPSQAREAAGREDPREIFADWFGEDTHVDDEPTIAVTRTPAGRGPQDTHSGPSGRPPAEAYDASDPGTVERQRPWYEQGLDGTETSEQAPPFGAAARASAAAAAGVAGAAAGPRAQGAPTSAPTYRQPPSGGHAPRGHDARGGAPVDARGAGGGPAGPRGPGNRGRDGSGSGDGGGVRGAVAGLDPTKRRRLLTIAIAAFGAVLLVVSAVIIGNALGARDGDDQAAPTESAAATDDAESPSGDPTEAAPPPPVADPSFEPVAFQSESGNLRCIITPEFGVACQHSDPAFPIPPEVCTTTGQSGAVIGLDSNGYTYPCLEQDIPYGQETLPMGQPIHAGEFACSITLETGVSCFNAAGDIIGLEFQLGIGLVGNPSSSPQPTIALPDVAL</sequence>
<dbReference type="EMBL" id="WBJY01000001">
    <property type="protein sequence ID" value="KAB1648963.1"/>
    <property type="molecule type" value="Genomic_DNA"/>
</dbReference>
<feature type="compositionally biased region" description="Low complexity" evidence="1">
    <location>
        <begin position="468"/>
        <end position="498"/>
    </location>
</feature>
<comment type="caution">
    <text evidence="4">The sequence shown here is derived from an EMBL/GenBank/DDBJ whole genome shotgun (WGS) entry which is preliminary data.</text>
</comment>
<accession>A0A6H9WI27</accession>
<feature type="compositionally biased region" description="Acidic residues" evidence="1">
    <location>
        <begin position="137"/>
        <end position="149"/>
    </location>
</feature>
<dbReference type="InterPro" id="IPR026870">
    <property type="entry name" value="Zinc_ribbon_dom"/>
</dbReference>
<dbReference type="AlphaFoldDB" id="A0A6H9WI27"/>
<evidence type="ECO:0000256" key="2">
    <source>
        <dbReference type="SAM" id="Phobius"/>
    </source>
</evidence>
<dbReference type="Pfam" id="PF13240">
    <property type="entry name" value="Zn_Ribbon_1"/>
    <property type="match status" value="1"/>
</dbReference>
<feature type="domain" description="Zinc-ribbon" evidence="3">
    <location>
        <begin position="3"/>
        <end position="25"/>
    </location>
</feature>
<organism evidence="4 5">
    <name type="scientific">Pseudoclavibacter endophyticus</name>
    <dbReference type="NCBI Taxonomy" id="1778590"/>
    <lineage>
        <taxon>Bacteria</taxon>
        <taxon>Bacillati</taxon>
        <taxon>Actinomycetota</taxon>
        <taxon>Actinomycetes</taxon>
        <taxon>Micrococcales</taxon>
        <taxon>Microbacteriaceae</taxon>
        <taxon>Pseudoclavibacter</taxon>
    </lineage>
</organism>
<gene>
    <name evidence="4" type="ORF">F8O04_01315</name>
</gene>
<feature type="compositionally biased region" description="Basic and acidic residues" evidence="1">
    <location>
        <begin position="387"/>
        <end position="409"/>
    </location>
</feature>
<dbReference type="Proteomes" id="UP000431744">
    <property type="component" value="Unassembled WGS sequence"/>
</dbReference>
<evidence type="ECO:0000313" key="5">
    <source>
        <dbReference type="Proteomes" id="UP000431744"/>
    </source>
</evidence>
<evidence type="ECO:0000313" key="4">
    <source>
        <dbReference type="EMBL" id="KAB1648963.1"/>
    </source>
</evidence>
<keyword evidence="2" id="KW-0472">Membrane</keyword>
<keyword evidence="5" id="KW-1185">Reference proteome</keyword>
<feature type="compositionally biased region" description="Pro residues" evidence="1">
    <location>
        <begin position="111"/>
        <end position="122"/>
    </location>
</feature>
<evidence type="ECO:0000256" key="1">
    <source>
        <dbReference type="SAM" id="MobiDB-lite"/>
    </source>
</evidence>
<name>A0A6H9WI27_9MICO</name>
<feature type="compositionally biased region" description="Basic and acidic residues" evidence="1">
    <location>
        <begin position="274"/>
        <end position="291"/>
    </location>
</feature>
<protein>
    <submittedName>
        <fullName evidence="4">Zinc-ribbon domain-containing protein</fullName>
    </submittedName>
</protein>
<feature type="region of interest" description="Disordered" evidence="1">
    <location>
        <begin position="29"/>
        <end position="561"/>
    </location>
</feature>
<reference evidence="4 5" key="1">
    <citation type="submission" date="2019-09" db="EMBL/GenBank/DDBJ databases">
        <title>Phylogeny of genus Pseudoclavibacter and closely related genus.</title>
        <authorList>
            <person name="Li Y."/>
        </authorList>
    </citation>
    <scope>NUCLEOTIDE SEQUENCE [LARGE SCALE GENOMIC DNA]</scope>
    <source>
        <strain evidence="4 5">EGI 60007</strain>
    </source>
</reference>
<keyword evidence="2" id="KW-0812">Transmembrane</keyword>
<proteinExistence type="predicted"/>
<dbReference type="OrthoDB" id="5126336at2"/>
<evidence type="ECO:0000259" key="3">
    <source>
        <dbReference type="Pfam" id="PF13240"/>
    </source>
</evidence>
<feature type="region of interest" description="Disordered" evidence="1">
    <location>
        <begin position="597"/>
        <end position="639"/>
    </location>
</feature>
<feature type="compositionally biased region" description="Gly residues" evidence="1">
    <location>
        <begin position="529"/>
        <end position="557"/>
    </location>
</feature>